<reference evidence="7" key="1">
    <citation type="journal article" date="2023" name="BMC Genomics">
        <title>Chromosome-level genome assemblies of Cutaneotrichosporon spp. (Trichosporonales, Basidiomycota) reveal imbalanced evolution between nucleotide sequences and chromosome synteny.</title>
        <authorList>
            <person name="Kobayashi Y."/>
            <person name="Kayamori A."/>
            <person name="Aoki K."/>
            <person name="Shiwa Y."/>
            <person name="Matsutani M."/>
            <person name="Fujita N."/>
            <person name="Sugita T."/>
            <person name="Iwasaki W."/>
            <person name="Tanaka N."/>
            <person name="Takashima M."/>
        </authorList>
    </citation>
    <scope>NUCLEOTIDE SEQUENCE</scope>
    <source>
        <strain evidence="7">HIS019</strain>
    </source>
</reference>
<keyword evidence="8" id="KW-1185">Reference proteome</keyword>
<dbReference type="PANTHER" id="PTHR10209:SF885">
    <property type="entry name" value="2OG-FE(II) OXYGENASE FAMILY, PUTATIVE (AFU_ORTHOLOGUE AFUA_2G00750)-RELATED"/>
    <property type="match status" value="1"/>
</dbReference>
<evidence type="ECO:0000256" key="5">
    <source>
        <dbReference type="RuleBase" id="RU003682"/>
    </source>
</evidence>
<dbReference type="InterPro" id="IPR027443">
    <property type="entry name" value="IPNS-like_sf"/>
</dbReference>
<dbReference type="Pfam" id="PF14226">
    <property type="entry name" value="DIOX_N"/>
    <property type="match status" value="1"/>
</dbReference>
<evidence type="ECO:0000256" key="3">
    <source>
        <dbReference type="ARBA" id="ARBA00023002"/>
    </source>
</evidence>
<feature type="domain" description="Fe2OG dioxygenase" evidence="6">
    <location>
        <begin position="174"/>
        <end position="273"/>
    </location>
</feature>
<name>A0AA48QYN0_9TREE</name>
<dbReference type="Gene3D" id="2.60.120.330">
    <property type="entry name" value="B-lactam Antibiotic, Isopenicillin N Synthase, Chain"/>
    <property type="match status" value="1"/>
</dbReference>
<keyword evidence="2 5" id="KW-0479">Metal-binding</keyword>
<dbReference type="PROSITE" id="PS51471">
    <property type="entry name" value="FE2OG_OXY"/>
    <property type="match status" value="1"/>
</dbReference>
<dbReference type="InterPro" id="IPR044861">
    <property type="entry name" value="IPNS-like_FE2OG_OXY"/>
</dbReference>
<keyword evidence="3 5" id="KW-0560">Oxidoreductase</keyword>
<evidence type="ECO:0000313" key="8">
    <source>
        <dbReference type="Proteomes" id="UP001233271"/>
    </source>
</evidence>
<dbReference type="KEGG" id="ccac:CcaHIS019_0700900"/>
<dbReference type="GO" id="GO:0016491">
    <property type="term" value="F:oxidoreductase activity"/>
    <property type="evidence" value="ECO:0007669"/>
    <property type="project" value="UniProtKB-KW"/>
</dbReference>
<dbReference type="Proteomes" id="UP001233271">
    <property type="component" value="Chromosome 7a"/>
</dbReference>
<dbReference type="AlphaFoldDB" id="A0AA48QYN0"/>
<evidence type="ECO:0000259" key="6">
    <source>
        <dbReference type="PROSITE" id="PS51471"/>
    </source>
</evidence>
<protein>
    <recommendedName>
        <fullName evidence="6">Fe2OG dioxygenase domain-containing protein</fullName>
    </recommendedName>
</protein>
<evidence type="ECO:0000313" key="7">
    <source>
        <dbReference type="EMBL" id="BEI94518.1"/>
    </source>
</evidence>
<dbReference type="InterPro" id="IPR005123">
    <property type="entry name" value="Oxoglu/Fe-dep_dioxygenase_dom"/>
</dbReference>
<evidence type="ECO:0000256" key="1">
    <source>
        <dbReference type="ARBA" id="ARBA00008056"/>
    </source>
</evidence>
<dbReference type="PRINTS" id="PR00682">
    <property type="entry name" value="IPNSYNTHASE"/>
</dbReference>
<proteinExistence type="inferred from homology"/>
<evidence type="ECO:0000256" key="2">
    <source>
        <dbReference type="ARBA" id="ARBA00022723"/>
    </source>
</evidence>
<keyword evidence="4 5" id="KW-0408">Iron</keyword>
<sequence length="331" mass="36294">MPESLPVLDLSQLDAGPEAAASFRDDLRRATHEVGFFYLTGTGIPPALEERMLSTSRAFFNLPEEDKVEIENTHSPHFRGYTRLGGERTLGAIDWREQIDICPEGRALTAEEREGKPPFARLVGPNQWPVALPALRSVVEEWTAFLTSVAHKLLSAWAEALGEKADFFDASFGEPFTLLKIIRYPQSEGTDQGVGSHKDAGVLTLLWIEEGKAGLQVEHGGTWIDAPPVQGALVVNIGEMLEYATQGYLKATTHRVLAPRDGDRVSIPFFFNPALDARLPLVRMPAGLVAPGVSQDPRNPIHSLYGENCLKSRLRAHPNVAEAHYADLAAS</sequence>
<comment type="similarity">
    <text evidence="1 5">Belongs to the iron/ascorbate-dependent oxidoreductase family.</text>
</comment>
<evidence type="ECO:0000256" key="4">
    <source>
        <dbReference type="ARBA" id="ARBA00023004"/>
    </source>
</evidence>
<dbReference type="EMBL" id="AP028218">
    <property type="protein sequence ID" value="BEI94518.1"/>
    <property type="molecule type" value="Genomic_DNA"/>
</dbReference>
<dbReference type="PANTHER" id="PTHR10209">
    <property type="entry name" value="OXIDOREDUCTASE, 2OG-FE II OXYGENASE FAMILY PROTEIN"/>
    <property type="match status" value="1"/>
</dbReference>
<dbReference type="GeneID" id="85498388"/>
<gene>
    <name evidence="7" type="ORF">CcaverHIS019_0700900</name>
</gene>
<dbReference type="GO" id="GO:0046872">
    <property type="term" value="F:metal ion binding"/>
    <property type="evidence" value="ECO:0007669"/>
    <property type="project" value="UniProtKB-KW"/>
</dbReference>
<dbReference type="Pfam" id="PF03171">
    <property type="entry name" value="2OG-FeII_Oxy"/>
    <property type="match status" value="1"/>
</dbReference>
<dbReference type="RefSeq" id="XP_060459783.1">
    <property type="nucleotide sequence ID" value="XM_060603495.1"/>
</dbReference>
<accession>A0AA48QYN0</accession>
<dbReference type="SUPFAM" id="SSF51197">
    <property type="entry name" value="Clavaminate synthase-like"/>
    <property type="match status" value="1"/>
</dbReference>
<dbReference type="InterPro" id="IPR026992">
    <property type="entry name" value="DIOX_N"/>
</dbReference>
<organism evidence="7 8">
    <name type="scientific">Cutaneotrichosporon cavernicola</name>
    <dbReference type="NCBI Taxonomy" id="279322"/>
    <lineage>
        <taxon>Eukaryota</taxon>
        <taxon>Fungi</taxon>
        <taxon>Dikarya</taxon>
        <taxon>Basidiomycota</taxon>
        <taxon>Agaricomycotina</taxon>
        <taxon>Tremellomycetes</taxon>
        <taxon>Trichosporonales</taxon>
        <taxon>Trichosporonaceae</taxon>
        <taxon>Cutaneotrichosporon</taxon>
    </lineage>
</organism>